<gene>
    <name evidence="8" type="ORF">OHC33_004929</name>
</gene>
<evidence type="ECO:0000256" key="5">
    <source>
        <dbReference type="SAM" id="MobiDB-lite"/>
    </source>
</evidence>
<evidence type="ECO:0000256" key="1">
    <source>
        <dbReference type="ARBA" id="ARBA00004477"/>
    </source>
</evidence>
<dbReference type="GO" id="GO:0016020">
    <property type="term" value="C:membrane"/>
    <property type="evidence" value="ECO:0007669"/>
    <property type="project" value="UniProtKB-SubCell"/>
</dbReference>
<dbReference type="InterPro" id="IPR000620">
    <property type="entry name" value="EamA_dom"/>
</dbReference>
<evidence type="ECO:0000259" key="7">
    <source>
        <dbReference type="Pfam" id="PF00892"/>
    </source>
</evidence>
<evidence type="ECO:0000256" key="4">
    <source>
        <dbReference type="ARBA" id="ARBA00023136"/>
    </source>
</evidence>
<keyword evidence="4 6" id="KW-0472">Membrane</keyword>
<name>A0AAN8IMX8_9EURO</name>
<dbReference type="EMBL" id="JAKLMC020000010">
    <property type="protein sequence ID" value="KAK5953662.1"/>
    <property type="molecule type" value="Genomic_DNA"/>
</dbReference>
<keyword evidence="2 6" id="KW-0812">Transmembrane</keyword>
<dbReference type="PANTHER" id="PTHR22911:SF6">
    <property type="entry name" value="SOLUTE CARRIER FAMILY 35 MEMBER G1"/>
    <property type="match status" value="1"/>
</dbReference>
<sequence length="535" mass="56912">MSDEKPEISHDISNDSTVVPSASSSNYNLDKLKSSHTFLTVPQHRSSRRPSTESAFSGSDISELSFASTELGSIHNEGLIHTLSGGSSAFANLPGPRTWRTIAQELWIANYGAFLVLLSQIFGCMMNIATRLLETPGSHGEPMHPFQILFVRQSVTVLITTTYALWSRSVPHFPLGPPGTVRLLLVARGLFGFVGVFGLYYSLLYLPISEATILTFVGPIGSCYAFSLLIPGETFSKQQQIAGFVSLAGVILIAQPVSLFTGSGNRSMPDPDIPLPSNTTMSTPELDGPPEPTSSQHLQAVGIAMLGVVGGIGALTSIRSIGTRAHALISVNYFSAWCTFVSLLALIVLPSVKFRLPGNVMEWGLLSVLGCCGFIMQLLLTQGMAYGGPASSEKQVQAAADDLEMQTRNVDPQASVIVTDTSQQKQAAAPIKGSGAKATSMLYTQMLFALIADKIVFDVTPGAWSWAGSGLILFGAIWVAADGGRKSSPVNLADTVSGRDQEFLPRKGAGLGHEEEVGLLTDVGESANGREDTRD</sequence>
<comment type="subcellular location">
    <subcellularLocation>
        <location evidence="1">Endoplasmic reticulum membrane</location>
        <topology evidence="1">Multi-pass membrane protein</topology>
    </subcellularLocation>
</comment>
<feature type="domain" description="EamA" evidence="7">
    <location>
        <begin position="140"/>
        <end position="254"/>
    </location>
</feature>
<evidence type="ECO:0000256" key="2">
    <source>
        <dbReference type="ARBA" id="ARBA00022692"/>
    </source>
</evidence>
<feature type="transmembrane region" description="Helical" evidence="6">
    <location>
        <begin position="297"/>
        <end position="315"/>
    </location>
</feature>
<feature type="region of interest" description="Disordered" evidence="5">
    <location>
        <begin position="1"/>
        <end position="23"/>
    </location>
</feature>
<feature type="transmembrane region" description="Helical" evidence="6">
    <location>
        <begin position="360"/>
        <end position="380"/>
    </location>
</feature>
<feature type="transmembrane region" description="Helical" evidence="6">
    <location>
        <begin position="327"/>
        <end position="348"/>
    </location>
</feature>
<feature type="transmembrane region" description="Helical" evidence="6">
    <location>
        <begin position="463"/>
        <end position="481"/>
    </location>
</feature>
<feature type="region of interest" description="Disordered" evidence="5">
    <location>
        <begin position="264"/>
        <end position="292"/>
    </location>
</feature>
<feature type="transmembrane region" description="Helical" evidence="6">
    <location>
        <begin position="106"/>
        <end position="128"/>
    </location>
</feature>
<proteinExistence type="predicted"/>
<dbReference type="SUPFAM" id="SSF103481">
    <property type="entry name" value="Multidrug resistance efflux transporter EmrE"/>
    <property type="match status" value="2"/>
</dbReference>
<feature type="transmembrane region" description="Helical" evidence="6">
    <location>
        <begin position="211"/>
        <end position="229"/>
    </location>
</feature>
<organism evidence="8 9">
    <name type="scientific">Knufia fluminis</name>
    <dbReference type="NCBI Taxonomy" id="191047"/>
    <lineage>
        <taxon>Eukaryota</taxon>
        <taxon>Fungi</taxon>
        <taxon>Dikarya</taxon>
        <taxon>Ascomycota</taxon>
        <taxon>Pezizomycotina</taxon>
        <taxon>Eurotiomycetes</taxon>
        <taxon>Chaetothyriomycetidae</taxon>
        <taxon>Chaetothyriales</taxon>
        <taxon>Trichomeriaceae</taxon>
        <taxon>Knufia</taxon>
    </lineage>
</organism>
<protein>
    <recommendedName>
        <fullName evidence="7">EamA domain-containing protein</fullName>
    </recommendedName>
</protein>
<keyword evidence="3 6" id="KW-1133">Transmembrane helix</keyword>
<dbReference type="PANTHER" id="PTHR22911">
    <property type="entry name" value="ACYL-MALONYL CONDENSING ENZYME-RELATED"/>
    <property type="match status" value="1"/>
</dbReference>
<feature type="compositionally biased region" description="Basic and acidic residues" evidence="5">
    <location>
        <begin position="1"/>
        <end position="13"/>
    </location>
</feature>
<reference evidence="8 9" key="1">
    <citation type="submission" date="2022-12" db="EMBL/GenBank/DDBJ databases">
        <title>Genomic features and morphological characterization of a novel Knufia sp. strain isolated from spacecraft assembly facility.</title>
        <authorList>
            <person name="Teixeira M."/>
            <person name="Chander A.M."/>
            <person name="Stajich J.E."/>
            <person name="Venkateswaran K."/>
        </authorList>
    </citation>
    <scope>NUCLEOTIDE SEQUENCE [LARGE SCALE GENOMIC DNA]</scope>
    <source>
        <strain evidence="8 9">FJI-L2-BK-P2</strain>
    </source>
</reference>
<dbReference type="Proteomes" id="UP001316803">
    <property type="component" value="Unassembled WGS sequence"/>
</dbReference>
<feature type="transmembrane region" description="Helical" evidence="6">
    <location>
        <begin position="148"/>
        <end position="166"/>
    </location>
</feature>
<feature type="compositionally biased region" description="Polar residues" evidence="5">
    <location>
        <begin position="14"/>
        <end position="23"/>
    </location>
</feature>
<evidence type="ECO:0000256" key="3">
    <source>
        <dbReference type="ARBA" id="ARBA00022989"/>
    </source>
</evidence>
<dbReference type="Pfam" id="PF00892">
    <property type="entry name" value="EamA"/>
    <property type="match status" value="1"/>
</dbReference>
<feature type="transmembrane region" description="Helical" evidence="6">
    <location>
        <begin position="241"/>
        <end position="261"/>
    </location>
</feature>
<accession>A0AAN8IMX8</accession>
<evidence type="ECO:0000256" key="6">
    <source>
        <dbReference type="SAM" id="Phobius"/>
    </source>
</evidence>
<evidence type="ECO:0000313" key="8">
    <source>
        <dbReference type="EMBL" id="KAK5953662.1"/>
    </source>
</evidence>
<keyword evidence="9" id="KW-1185">Reference proteome</keyword>
<feature type="transmembrane region" description="Helical" evidence="6">
    <location>
        <begin position="186"/>
        <end position="205"/>
    </location>
</feature>
<dbReference type="InterPro" id="IPR037185">
    <property type="entry name" value="EmrE-like"/>
</dbReference>
<evidence type="ECO:0000313" key="9">
    <source>
        <dbReference type="Proteomes" id="UP001316803"/>
    </source>
</evidence>
<dbReference type="AlphaFoldDB" id="A0AAN8IMX8"/>
<comment type="caution">
    <text evidence="8">The sequence shown here is derived from an EMBL/GenBank/DDBJ whole genome shotgun (WGS) entry which is preliminary data.</text>
</comment>